<evidence type="ECO:0000256" key="1">
    <source>
        <dbReference type="PROSITE-ProRule" id="PRU00024"/>
    </source>
</evidence>
<evidence type="ECO:0000259" key="2">
    <source>
        <dbReference type="PROSITE" id="PS50119"/>
    </source>
</evidence>
<dbReference type="AlphaFoldDB" id="A0A6J8DGR1"/>
<dbReference type="Proteomes" id="UP000507470">
    <property type="component" value="Unassembled WGS sequence"/>
</dbReference>
<dbReference type="OrthoDB" id="10430249at2759"/>
<keyword evidence="1" id="KW-0479">Metal-binding</keyword>
<dbReference type="PANTHER" id="PTHR25462">
    <property type="entry name" value="BONUS, ISOFORM C-RELATED"/>
    <property type="match status" value="1"/>
</dbReference>
<proteinExistence type="predicted"/>
<dbReference type="EMBL" id="CACVKT020007387">
    <property type="protein sequence ID" value="CAC5407246.1"/>
    <property type="molecule type" value="Genomic_DNA"/>
</dbReference>
<dbReference type="InterPro" id="IPR000315">
    <property type="entry name" value="Znf_B-box"/>
</dbReference>
<accession>A0A6J8DGR1</accession>
<sequence length="308" mass="35384">MAQAPLETCEICVSAPYSSYCLDCKQYYCENCKVLHSRQTLFANHKFKETSDFIPEVKSKCTDHNEELFCVPCDVLVCVRCVSEKHNGHKLSHLKDIIVQLKTKIEQEILTKINKSSGNVFWLKQNLSAFNGEVEAVIKSITEEGNEIKSMVDQYTAKQIASFQEQARKESERLKSILSYNETNIDKAYVLENRKKSLGGQRNDGTLIETLISLNQDIERLEVRSLPKFSSITYIPKLVDENDIRQLLGSYELCEFQTGTTENPEKRHRGIFYQCSNCGNQKKDNPNKAYSSNHFTCCQMTMERQINK</sequence>
<dbReference type="CDD" id="cd19757">
    <property type="entry name" value="Bbox1"/>
    <property type="match status" value="1"/>
</dbReference>
<evidence type="ECO:0000313" key="4">
    <source>
        <dbReference type="Proteomes" id="UP000507470"/>
    </source>
</evidence>
<keyword evidence="4" id="KW-1185">Reference proteome</keyword>
<dbReference type="SMART" id="SM00336">
    <property type="entry name" value="BBOX"/>
    <property type="match status" value="2"/>
</dbReference>
<keyword evidence="1" id="KW-0863">Zinc-finger</keyword>
<dbReference type="Gene3D" id="3.30.160.60">
    <property type="entry name" value="Classic Zinc Finger"/>
    <property type="match status" value="1"/>
</dbReference>
<dbReference type="PROSITE" id="PS50119">
    <property type="entry name" value="ZF_BBOX"/>
    <property type="match status" value="1"/>
</dbReference>
<dbReference type="GO" id="GO:0008270">
    <property type="term" value="F:zinc ion binding"/>
    <property type="evidence" value="ECO:0007669"/>
    <property type="project" value="UniProtKB-KW"/>
</dbReference>
<name>A0A6J8DGR1_MYTCO</name>
<evidence type="ECO:0000313" key="3">
    <source>
        <dbReference type="EMBL" id="CAC5407246.1"/>
    </source>
</evidence>
<reference evidence="3 4" key="1">
    <citation type="submission" date="2020-06" db="EMBL/GenBank/DDBJ databases">
        <authorList>
            <person name="Li R."/>
            <person name="Bekaert M."/>
        </authorList>
    </citation>
    <scope>NUCLEOTIDE SEQUENCE [LARGE SCALE GENOMIC DNA]</scope>
    <source>
        <strain evidence="4">wild</strain>
    </source>
</reference>
<keyword evidence="1" id="KW-0862">Zinc</keyword>
<dbReference type="GO" id="GO:0005654">
    <property type="term" value="C:nucleoplasm"/>
    <property type="evidence" value="ECO:0007669"/>
    <property type="project" value="TreeGrafter"/>
</dbReference>
<gene>
    <name evidence="3" type="ORF">MCOR_40746</name>
</gene>
<dbReference type="Pfam" id="PF00643">
    <property type="entry name" value="zf-B_box"/>
    <property type="match status" value="1"/>
</dbReference>
<protein>
    <recommendedName>
        <fullName evidence="2">B box-type domain-containing protein</fullName>
    </recommendedName>
</protein>
<dbReference type="PANTHER" id="PTHR25462:SF296">
    <property type="entry name" value="MEIOTIC P26, ISOFORM F"/>
    <property type="match status" value="1"/>
</dbReference>
<dbReference type="SUPFAM" id="SSF57845">
    <property type="entry name" value="B-box zinc-binding domain"/>
    <property type="match status" value="1"/>
</dbReference>
<dbReference type="CDD" id="cd19756">
    <property type="entry name" value="Bbox2"/>
    <property type="match status" value="1"/>
</dbReference>
<dbReference type="GO" id="GO:0061630">
    <property type="term" value="F:ubiquitin protein ligase activity"/>
    <property type="evidence" value="ECO:0007669"/>
    <property type="project" value="TreeGrafter"/>
</dbReference>
<dbReference type="InterPro" id="IPR047153">
    <property type="entry name" value="TRIM45/56/19-like"/>
</dbReference>
<organism evidence="3 4">
    <name type="scientific">Mytilus coruscus</name>
    <name type="common">Sea mussel</name>
    <dbReference type="NCBI Taxonomy" id="42192"/>
    <lineage>
        <taxon>Eukaryota</taxon>
        <taxon>Metazoa</taxon>
        <taxon>Spiralia</taxon>
        <taxon>Lophotrochozoa</taxon>
        <taxon>Mollusca</taxon>
        <taxon>Bivalvia</taxon>
        <taxon>Autobranchia</taxon>
        <taxon>Pteriomorphia</taxon>
        <taxon>Mytilida</taxon>
        <taxon>Mytiloidea</taxon>
        <taxon>Mytilidae</taxon>
        <taxon>Mytilinae</taxon>
        <taxon>Mytilus</taxon>
    </lineage>
</organism>
<feature type="domain" description="B box-type" evidence="2">
    <location>
        <begin position="4"/>
        <end position="50"/>
    </location>
</feature>